<dbReference type="InterPro" id="IPR029063">
    <property type="entry name" value="SAM-dependent_MTases_sf"/>
</dbReference>
<keyword evidence="1" id="KW-0808">Transferase</keyword>
<name>A0A7G9L6B4_9FLAO</name>
<sequence length="255" mass="29872">MIKLRSYLKKKFSVSSLLKLQKVAQNLLKVMPFGLNLNQLGVIYGTDKVLGHSYTQHYTTHLKRFRYKKINLLEIGVGGYDNPKAGGQSLRMWKRYFLFGKIFSLDIFDKSQLQEKRIKIFKGSQVDKDFLNKVTNEIGELDIIIDDGSHINEHVIESFKLLFPKLKDGGVYVVEDMQTSYWEDFGGDSKDLKNPKTMMNYFKSLTDSLNNQEFLIPNYQQNYFDKKIISMHFYHNMVFIYKGNNDEKSNILQKK</sequence>
<dbReference type="Proteomes" id="UP000515808">
    <property type="component" value="Chromosome"/>
</dbReference>
<dbReference type="Gene3D" id="3.40.50.150">
    <property type="entry name" value="Vaccinia Virus protein VP39"/>
    <property type="match status" value="1"/>
</dbReference>
<dbReference type="RefSeq" id="WP_187481119.1">
    <property type="nucleotide sequence ID" value="NZ_CP060695.1"/>
</dbReference>
<dbReference type="KEGG" id="ppec:H9W90_08040"/>
<keyword evidence="1" id="KW-0489">Methyltransferase</keyword>
<dbReference type="SUPFAM" id="SSF53335">
    <property type="entry name" value="S-adenosyl-L-methionine-dependent methyltransferases"/>
    <property type="match status" value="1"/>
</dbReference>
<evidence type="ECO:0000313" key="2">
    <source>
        <dbReference type="Proteomes" id="UP000515808"/>
    </source>
</evidence>
<accession>A0A7G9L6B4</accession>
<protein>
    <submittedName>
        <fullName evidence="1">Class I SAM-dependent methyltransferase</fullName>
    </submittedName>
</protein>
<keyword evidence="2" id="KW-1185">Reference proteome</keyword>
<evidence type="ECO:0000313" key="1">
    <source>
        <dbReference type="EMBL" id="QNM84163.1"/>
    </source>
</evidence>
<dbReference type="GO" id="GO:0032259">
    <property type="term" value="P:methylation"/>
    <property type="evidence" value="ECO:0007669"/>
    <property type="project" value="UniProtKB-KW"/>
</dbReference>
<proteinExistence type="predicted"/>
<dbReference type="AlphaFoldDB" id="A0A7G9L6B4"/>
<dbReference type="GO" id="GO:0008168">
    <property type="term" value="F:methyltransferase activity"/>
    <property type="evidence" value="ECO:0007669"/>
    <property type="project" value="UniProtKB-KW"/>
</dbReference>
<organism evidence="1 2">
    <name type="scientific">Polaribacter pectinis</name>
    <dbReference type="NCBI Taxonomy" id="2738844"/>
    <lineage>
        <taxon>Bacteria</taxon>
        <taxon>Pseudomonadati</taxon>
        <taxon>Bacteroidota</taxon>
        <taxon>Flavobacteriia</taxon>
        <taxon>Flavobacteriales</taxon>
        <taxon>Flavobacteriaceae</taxon>
    </lineage>
</organism>
<dbReference type="EMBL" id="CP060695">
    <property type="protein sequence ID" value="QNM84163.1"/>
    <property type="molecule type" value="Genomic_DNA"/>
</dbReference>
<gene>
    <name evidence="1" type="ORF">H9W90_08040</name>
</gene>
<reference evidence="1 2" key="1">
    <citation type="submission" date="2020-08" db="EMBL/GenBank/DDBJ databases">
        <title>Polaribacter sp. L12M9 isolated from gut of the Korean scallop.</title>
        <authorList>
            <person name="Jeong Y.S."/>
        </authorList>
    </citation>
    <scope>NUCLEOTIDE SEQUENCE [LARGE SCALE GENOMIC DNA]</scope>
    <source>
        <strain evidence="1 2">L12M9</strain>
    </source>
</reference>